<gene>
    <name evidence="1" type="ORF">LITE_LOCUS21079</name>
</gene>
<reference evidence="1" key="1">
    <citation type="submission" date="2022-08" db="EMBL/GenBank/DDBJ databases">
        <authorList>
            <person name="Gutierrez-Valencia J."/>
        </authorList>
    </citation>
    <scope>NUCLEOTIDE SEQUENCE</scope>
</reference>
<proteinExistence type="predicted"/>
<evidence type="ECO:0000313" key="1">
    <source>
        <dbReference type="EMBL" id="CAI0427144.1"/>
    </source>
</evidence>
<dbReference type="EMBL" id="CAMGYJ010000005">
    <property type="protein sequence ID" value="CAI0427144.1"/>
    <property type="molecule type" value="Genomic_DNA"/>
</dbReference>
<dbReference type="Proteomes" id="UP001154282">
    <property type="component" value="Unassembled WGS sequence"/>
</dbReference>
<sequence length="49" mass="5810">MDLKGTERAARRCRSTYCHFALDYIEGGWVFGTRNEHMCTLDYPMLMDF</sequence>
<comment type="caution">
    <text evidence="1">The sequence shown here is derived from an EMBL/GenBank/DDBJ whole genome shotgun (WGS) entry which is preliminary data.</text>
</comment>
<organism evidence="1 2">
    <name type="scientific">Linum tenue</name>
    <dbReference type="NCBI Taxonomy" id="586396"/>
    <lineage>
        <taxon>Eukaryota</taxon>
        <taxon>Viridiplantae</taxon>
        <taxon>Streptophyta</taxon>
        <taxon>Embryophyta</taxon>
        <taxon>Tracheophyta</taxon>
        <taxon>Spermatophyta</taxon>
        <taxon>Magnoliopsida</taxon>
        <taxon>eudicotyledons</taxon>
        <taxon>Gunneridae</taxon>
        <taxon>Pentapetalae</taxon>
        <taxon>rosids</taxon>
        <taxon>fabids</taxon>
        <taxon>Malpighiales</taxon>
        <taxon>Linaceae</taxon>
        <taxon>Linum</taxon>
    </lineage>
</organism>
<protein>
    <submittedName>
        <fullName evidence="1">Uncharacterized protein</fullName>
    </submittedName>
</protein>
<name>A0AAV0L065_9ROSI</name>
<evidence type="ECO:0000313" key="2">
    <source>
        <dbReference type="Proteomes" id="UP001154282"/>
    </source>
</evidence>
<keyword evidence="2" id="KW-1185">Reference proteome</keyword>
<accession>A0AAV0L065</accession>
<dbReference type="AlphaFoldDB" id="A0AAV0L065"/>